<dbReference type="InterPro" id="IPR027417">
    <property type="entry name" value="P-loop_NTPase"/>
</dbReference>
<dbReference type="PANTHER" id="PTHR34388:SF1">
    <property type="entry name" value="DNA POLYMERASE III SUBUNIT DELTA"/>
    <property type="match status" value="1"/>
</dbReference>
<evidence type="ECO:0000259" key="10">
    <source>
        <dbReference type="Pfam" id="PF21694"/>
    </source>
</evidence>
<evidence type="ECO:0000256" key="6">
    <source>
        <dbReference type="ARBA" id="ARBA00022932"/>
    </source>
</evidence>
<organism evidence="11 12">
    <name type="scientific">Candidatus Onthousia faecipullorum</name>
    <dbReference type="NCBI Taxonomy" id="2840887"/>
    <lineage>
        <taxon>Bacteria</taxon>
        <taxon>Bacillati</taxon>
        <taxon>Bacillota</taxon>
        <taxon>Bacilli</taxon>
        <taxon>Candidatus Onthousia</taxon>
    </lineage>
</organism>
<comment type="similarity">
    <text evidence="7">Belongs to the DNA polymerase HolA subunit family.</text>
</comment>
<feature type="domain" description="DNA polymerase III delta N-terminal" evidence="9">
    <location>
        <begin position="13"/>
        <end position="116"/>
    </location>
</feature>
<evidence type="ECO:0000256" key="5">
    <source>
        <dbReference type="ARBA" id="ARBA00022705"/>
    </source>
</evidence>
<feature type="domain" description="DNA polymerase III delta subunit-like C-terminal" evidence="10">
    <location>
        <begin position="191"/>
        <end position="307"/>
    </location>
</feature>
<evidence type="ECO:0000256" key="7">
    <source>
        <dbReference type="ARBA" id="ARBA00034754"/>
    </source>
</evidence>
<dbReference type="Proteomes" id="UP000886833">
    <property type="component" value="Unassembled WGS sequence"/>
</dbReference>
<comment type="catalytic activity">
    <reaction evidence="8">
        <text>DNA(n) + a 2'-deoxyribonucleoside 5'-triphosphate = DNA(n+1) + diphosphate</text>
        <dbReference type="Rhea" id="RHEA:22508"/>
        <dbReference type="Rhea" id="RHEA-COMP:17339"/>
        <dbReference type="Rhea" id="RHEA-COMP:17340"/>
        <dbReference type="ChEBI" id="CHEBI:33019"/>
        <dbReference type="ChEBI" id="CHEBI:61560"/>
        <dbReference type="ChEBI" id="CHEBI:173112"/>
        <dbReference type="EC" id="2.7.7.7"/>
    </reaction>
</comment>
<dbReference type="AlphaFoldDB" id="A0A9D1GBE9"/>
<dbReference type="SUPFAM" id="SSF52540">
    <property type="entry name" value="P-loop containing nucleoside triphosphate hydrolases"/>
    <property type="match status" value="1"/>
</dbReference>
<dbReference type="NCBIfam" id="TIGR01128">
    <property type="entry name" value="holA"/>
    <property type="match status" value="1"/>
</dbReference>
<keyword evidence="5" id="KW-0235">DNA replication</keyword>
<gene>
    <name evidence="11" type="primary">holA</name>
    <name evidence="11" type="ORF">IAB59_06025</name>
</gene>
<proteinExistence type="inferred from homology"/>
<evidence type="ECO:0000256" key="2">
    <source>
        <dbReference type="ARBA" id="ARBA00017703"/>
    </source>
</evidence>
<dbReference type="GO" id="GO:0006261">
    <property type="term" value="P:DNA-templated DNA replication"/>
    <property type="evidence" value="ECO:0007669"/>
    <property type="project" value="TreeGrafter"/>
</dbReference>
<evidence type="ECO:0000313" key="12">
    <source>
        <dbReference type="Proteomes" id="UP000886833"/>
    </source>
</evidence>
<evidence type="ECO:0000256" key="3">
    <source>
        <dbReference type="ARBA" id="ARBA00022679"/>
    </source>
</evidence>
<dbReference type="SUPFAM" id="SSF48019">
    <property type="entry name" value="post-AAA+ oligomerization domain-like"/>
    <property type="match status" value="1"/>
</dbReference>
<dbReference type="EC" id="2.7.7.7" evidence="1"/>
<dbReference type="GO" id="GO:0009360">
    <property type="term" value="C:DNA polymerase III complex"/>
    <property type="evidence" value="ECO:0007669"/>
    <property type="project" value="InterPro"/>
</dbReference>
<reference evidence="11" key="2">
    <citation type="journal article" date="2021" name="PeerJ">
        <title>Extensive microbial diversity within the chicken gut microbiome revealed by metagenomics and culture.</title>
        <authorList>
            <person name="Gilroy R."/>
            <person name="Ravi A."/>
            <person name="Getino M."/>
            <person name="Pursley I."/>
            <person name="Horton D.L."/>
            <person name="Alikhan N.F."/>
            <person name="Baker D."/>
            <person name="Gharbi K."/>
            <person name="Hall N."/>
            <person name="Watson M."/>
            <person name="Adriaenssens E.M."/>
            <person name="Foster-Nyarko E."/>
            <person name="Jarju S."/>
            <person name="Secka A."/>
            <person name="Antonio M."/>
            <person name="Oren A."/>
            <person name="Chaudhuri R.R."/>
            <person name="La Ragione R."/>
            <person name="Hildebrand F."/>
            <person name="Pallen M.J."/>
        </authorList>
    </citation>
    <scope>NUCLEOTIDE SEQUENCE</scope>
    <source>
        <strain evidence="11">CHK195-26880</strain>
    </source>
</reference>
<evidence type="ECO:0000256" key="4">
    <source>
        <dbReference type="ARBA" id="ARBA00022695"/>
    </source>
</evidence>
<dbReference type="Gene3D" id="3.40.50.300">
    <property type="entry name" value="P-loop containing nucleotide triphosphate hydrolases"/>
    <property type="match status" value="1"/>
</dbReference>
<reference evidence="11" key="1">
    <citation type="submission" date="2020-10" db="EMBL/GenBank/DDBJ databases">
        <authorList>
            <person name="Gilroy R."/>
        </authorList>
    </citation>
    <scope>NUCLEOTIDE SEQUENCE</scope>
    <source>
        <strain evidence="11">CHK195-26880</strain>
    </source>
</reference>
<dbReference type="PANTHER" id="PTHR34388">
    <property type="entry name" value="DNA POLYMERASE III SUBUNIT DELTA"/>
    <property type="match status" value="1"/>
</dbReference>
<keyword evidence="6" id="KW-0239">DNA-directed DNA polymerase</keyword>
<dbReference type="GO" id="GO:0003887">
    <property type="term" value="F:DNA-directed DNA polymerase activity"/>
    <property type="evidence" value="ECO:0007669"/>
    <property type="project" value="UniProtKB-KW"/>
</dbReference>
<dbReference type="EMBL" id="DVKQ01000077">
    <property type="protein sequence ID" value="HIT38012.1"/>
    <property type="molecule type" value="Genomic_DNA"/>
</dbReference>
<accession>A0A9D1GBE9</accession>
<dbReference type="Pfam" id="PF21694">
    <property type="entry name" value="DNA_pol3_delta_C"/>
    <property type="match status" value="1"/>
</dbReference>
<dbReference type="InterPro" id="IPR005790">
    <property type="entry name" value="DNA_polIII_delta"/>
</dbReference>
<keyword evidence="4 11" id="KW-0548">Nucleotidyltransferase</keyword>
<evidence type="ECO:0000259" key="9">
    <source>
        <dbReference type="Pfam" id="PF06144"/>
    </source>
</evidence>
<dbReference type="InterPro" id="IPR008921">
    <property type="entry name" value="DNA_pol3_clamp-load_cplx_C"/>
</dbReference>
<comment type="caution">
    <text evidence="11">The sequence shown here is derived from an EMBL/GenBank/DDBJ whole genome shotgun (WGS) entry which is preliminary data.</text>
</comment>
<dbReference type="Pfam" id="PF06144">
    <property type="entry name" value="DNA_pol3_delta"/>
    <property type="match status" value="1"/>
</dbReference>
<keyword evidence="3 11" id="KW-0808">Transferase</keyword>
<dbReference type="Gene3D" id="1.20.272.10">
    <property type="match status" value="1"/>
</dbReference>
<dbReference type="InterPro" id="IPR048466">
    <property type="entry name" value="DNA_pol3_delta-like_C"/>
</dbReference>
<name>A0A9D1GBE9_9FIRM</name>
<evidence type="ECO:0000256" key="1">
    <source>
        <dbReference type="ARBA" id="ARBA00012417"/>
    </source>
</evidence>
<evidence type="ECO:0000313" key="11">
    <source>
        <dbReference type="EMBL" id="HIT38012.1"/>
    </source>
</evidence>
<evidence type="ECO:0000256" key="8">
    <source>
        <dbReference type="ARBA" id="ARBA00049244"/>
    </source>
</evidence>
<sequence>MNNFLIKSNSISLIDKKIEELIKEKGFNDSSVTTYDLEEDSINSFIEDADTISFLTPKKVIIGRNLSNNNLDDKALKTLSKYLDNPNNDVLLILVTTNIDARKKTVKEVINKLALVNISTDTKIIVKDILKDYDMEYRVINLLEEYYSDDLERLISETKKLALAFIDTKKITYKDALSLLVKPLNKEDTLAFDLVREIALKNKKKALNIYNELLSYNIESYALFGLLESQYRLLYQVKVLNKKNISYNDMANILEVHPFRVKKTLELVRYYSSKEISKLLKNLSDIDYKIKSGIYENNIIIDLLILNIK</sequence>
<dbReference type="GO" id="GO:0003677">
    <property type="term" value="F:DNA binding"/>
    <property type="evidence" value="ECO:0007669"/>
    <property type="project" value="InterPro"/>
</dbReference>
<dbReference type="InterPro" id="IPR010372">
    <property type="entry name" value="DNA_pol3_delta_N"/>
</dbReference>
<protein>
    <recommendedName>
        <fullName evidence="2">DNA polymerase III subunit delta</fullName>
        <ecNumber evidence="1">2.7.7.7</ecNumber>
    </recommendedName>
</protein>